<dbReference type="InterPro" id="IPR011009">
    <property type="entry name" value="Kinase-like_dom_sf"/>
</dbReference>
<comment type="caution">
    <text evidence="2">The sequence shown here is derived from an EMBL/GenBank/DDBJ whole genome shotgun (WGS) entry which is preliminary data.</text>
</comment>
<sequence length="487" mass="55024">MTVSFKSNKSWEEETTAYAASIGVYTSLNLSFSSGSILYDSPMTATPPNGSISDGSLSRIDSPSVGEIAWNTHYPVTDARQGWWEGLKSLFRPESRVEKDARRRIADILKKYPQDYPDGFPQDLEKRRVVHEVLKTLWKAFHTGIHDELNSLPSGRAQIAMDIMQGILSHVRSQEDEESPVIQEVGWLLRRRLQKLACEASVLPIQMFLENVQRQPSPADAVGGFSDIFRGTLDDQTIAIKHLRVLDRVTVADRDKVRKLLYREAVLWYNIDHSNILTFTGVSERIPQLPGLSFVLPWAEHMDLARYLDNLRSEGLSGKACVQKINKWLFDIAKALRYLHKHGIAHGDLRGVNVLVDSKEVPLLADFGLAVILGIRDSVTEASATKATAWMAPELMRPPRRGQITRSTSFSDMYSLGCLCVELYRNGSPFGDMEYYQIIMSVLNGQRPSRPDFIDDSLWQFVTKCFRARPENRPTAEEALKVLSLLI</sequence>
<evidence type="ECO:0000313" key="3">
    <source>
        <dbReference type="Proteomes" id="UP001212997"/>
    </source>
</evidence>
<dbReference type="PANTHER" id="PTHR44329:SF214">
    <property type="entry name" value="PROTEIN KINASE DOMAIN-CONTAINING PROTEIN"/>
    <property type="match status" value="1"/>
</dbReference>
<dbReference type="AlphaFoldDB" id="A0AAD5YEA6"/>
<dbReference type="GO" id="GO:0005524">
    <property type="term" value="F:ATP binding"/>
    <property type="evidence" value="ECO:0007669"/>
    <property type="project" value="InterPro"/>
</dbReference>
<dbReference type="InterPro" id="IPR001245">
    <property type="entry name" value="Ser-Thr/Tyr_kinase_cat_dom"/>
</dbReference>
<feature type="domain" description="Protein kinase" evidence="1">
    <location>
        <begin position="214"/>
        <end position="486"/>
    </location>
</feature>
<dbReference type="InterPro" id="IPR051681">
    <property type="entry name" value="Ser/Thr_Kinases-Pseudokinases"/>
</dbReference>
<proteinExistence type="predicted"/>
<dbReference type="Pfam" id="PF07714">
    <property type="entry name" value="PK_Tyr_Ser-Thr"/>
    <property type="match status" value="1"/>
</dbReference>
<protein>
    <recommendedName>
        <fullName evidence="1">Protein kinase domain-containing protein</fullName>
    </recommendedName>
</protein>
<dbReference type="SUPFAM" id="SSF56112">
    <property type="entry name" value="Protein kinase-like (PK-like)"/>
    <property type="match status" value="1"/>
</dbReference>
<dbReference type="Proteomes" id="UP001212997">
    <property type="component" value="Unassembled WGS sequence"/>
</dbReference>
<evidence type="ECO:0000313" key="2">
    <source>
        <dbReference type="EMBL" id="KAJ3483857.1"/>
    </source>
</evidence>
<dbReference type="EMBL" id="JANAWD010000211">
    <property type="protein sequence ID" value="KAJ3483857.1"/>
    <property type="molecule type" value="Genomic_DNA"/>
</dbReference>
<dbReference type="PROSITE" id="PS50011">
    <property type="entry name" value="PROTEIN_KINASE_DOM"/>
    <property type="match status" value="1"/>
</dbReference>
<reference evidence="2" key="1">
    <citation type="submission" date="2022-07" db="EMBL/GenBank/DDBJ databases">
        <title>Genome Sequence of Physisporinus lineatus.</title>
        <authorList>
            <person name="Buettner E."/>
        </authorList>
    </citation>
    <scope>NUCLEOTIDE SEQUENCE</scope>
    <source>
        <strain evidence="2">VT162</strain>
    </source>
</reference>
<accession>A0AAD5YEA6</accession>
<name>A0AAD5YEA6_9APHY</name>
<evidence type="ECO:0000259" key="1">
    <source>
        <dbReference type="PROSITE" id="PS50011"/>
    </source>
</evidence>
<dbReference type="GO" id="GO:0004674">
    <property type="term" value="F:protein serine/threonine kinase activity"/>
    <property type="evidence" value="ECO:0007669"/>
    <property type="project" value="TreeGrafter"/>
</dbReference>
<dbReference type="PANTHER" id="PTHR44329">
    <property type="entry name" value="SERINE/THREONINE-PROTEIN KINASE TNNI3K-RELATED"/>
    <property type="match status" value="1"/>
</dbReference>
<keyword evidence="3" id="KW-1185">Reference proteome</keyword>
<gene>
    <name evidence="2" type="ORF">NLI96_g6028</name>
</gene>
<dbReference type="Gene3D" id="1.10.510.10">
    <property type="entry name" value="Transferase(Phosphotransferase) domain 1"/>
    <property type="match status" value="1"/>
</dbReference>
<organism evidence="2 3">
    <name type="scientific">Meripilus lineatus</name>
    <dbReference type="NCBI Taxonomy" id="2056292"/>
    <lineage>
        <taxon>Eukaryota</taxon>
        <taxon>Fungi</taxon>
        <taxon>Dikarya</taxon>
        <taxon>Basidiomycota</taxon>
        <taxon>Agaricomycotina</taxon>
        <taxon>Agaricomycetes</taxon>
        <taxon>Polyporales</taxon>
        <taxon>Meripilaceae</taxon>
        <taxon>Meripilus</taxon>
    </lineage>
</organism>
<dbReference type="InterPro" id="IPR000719">
    <property type="entry name" value="Prot_kinase_dom"/>
</dbReference>